<organism evidence="1 2">
    <name type="scientific">Bondarzewia mesenterica</name>
    <dbReference type="NCBI Taxonomy" id="1095465"/>
    <lineage>
        <taxon>Eukaryota</taxon>
        <taxon>Fungi</taxon>
        <taxon>Dikarya</taxon>
        <taxon>Basidiomycota</taxon>
        <taxon>Agaricomycotina</taxon>
        <taxon>Agaricomycetes</taxon>
        <taxon>Russulales</taxon>
        <taxon>Bondarzewiaceae</taxon>
        <taxon>Bondarzewia</taxon>
    </lineage>
</organism>
<gene>
    <name evidence="1" type="ORF">EW146_g56</name>
</gene>
<comment type="caution">
    <text evidence="1">The sequence shown here is derived from an EMBL/GenBank/DDBJ whole genome shotgun (WGS) entry which is preliminary data.</text>
</comment>
<name>A0A4S4M880_9AGAM</name>
<evidence type="ECO:0000313" key="1">
    <source>
        <dbReference type="EMBL" id="THH21542.1"/>
    </source>
</evidence>
<reference evidence="1 2" key="1">
    <citation type="submission" date="2019-02" db="EMBL/GenBank/DDBJ databases">
        <title>Genome sequencing of the rare red list fungi Bondarzewia mesenterica.</title>
        <authorList>
            <person name="Buettner E."/>
            <person name="Kellner H."/>
        </authorList>
    </citation>
    <scope>NUCLEOTIDE SEQUENCE [LARGE SCALE GENOMIC DNA]</scope>
    <source>
        <strain evidence="1 2">DSM 108281</strain>
    </source>
</reference>
<evidence type="ECO:0000313" key="2">
    <source>
        <dbReference type="Proteomes" id="UP000310158"/>
    </source>
</evidence>
<dbReference type="EMBL" id="SGPL01000001">
    <property type="protein sequence ID" value="THH21542.1"/>
    <property type="molecule type" value="Genomic_DNA"/>
</dbReference>
<proteinExistence type="predicted"/>
<dbReference type="OrthoDB" id="5399006at2759"/>
<dbReference type="Proteomes" id="UP000310158">
    <property type="component" value="Unassembled WGS sequence"/>
</dbReference>
<dbReference type="AlphaFoldDB" id="A0A4S4M880"/>
<accession>A0A4S4M880</accession>
<keyword evidence="2" id="KW-1185">Reference proteome</keyword>
<sequence>MAVARARGEVWVNNPDVRLELDSIAKAYKYLTEQDRRCERVWLGVFRETVIEAPAWPFEAPPPSSLASSTEGHTFEGENVVTVQYVEEPLLYEAMTALSMNQSIAELEITSWSHHLYELPSF</sequence>
<protein>
    <submittedName>
        <fullName evidence="1">Uncharacterized protein</fullName>
    </submittedName>
</protein>